<feature type="region of interest" description="Disordered" evidence="1">
    <location>
        <begin position="25"/>
        <end position="45"/>
    </location>
</feature>
<sequence length="115" mass="12871">MSLSAPLRALGRQAVVLHAQALQRTPKLRASAAQAPQKGHPSRERWSFTLKPYRGRLSFEPPPLKRPKRGARAMLSLRMINQPSEDAIRNSKNYSSPRKMFHSSTQKGITLLTGV</sequence>
<organism evidence="2 3">
    <name type="scientific">Phaseolus angularis</name>
    <name type="common">Azuki bean</name>
    <name type="synonym">Vigna angularis</name>
    <dbReference type="NCBI Taxonomy" id="3914"/>
    <lineage>
        <taxon>Eukaryota</taxon>
        <taxon>Viridiplantae</taxon>
        <taxon>Streptophyta</taxon>
        <taxon>Embryophyta</taxon>
        <taxon>Tracheophyta</taxon>
        <taxon>Spermatophyta</taxon>
        <taxon>Magnoliopsida</taxon>
        <taxon>eudicotyledons</taxon>
        <taxon>Gunneridae</taxon>
        <taxon>Pentapetalae</taxon>
        <taxon>rosids</taxon>
        <taxon>fabids</taxon>
        <taxon>Fabales</taxon>
        <taxon>Fabaceae</taxon>
        <taxon>Papilionoideae</taxon>
        <taxon>50 kb inversion clade</taxon>
        <taxon>NPAAA clade</taxon>
        <taxon>indigoferoid/millettioid clade</taxon>
        <taxon>Phaseoleae</taxon>
        <taxon>Vigna</taxon>
    </lineage>
</organism>
<name>A0A0L9VK53_PHAAN</name>
<evidence type="ECO:0000256" key="1">
    <source>
        <dbReference type="SAM" id="MobiDB-lite"/>
    </source>
</evidence>
<reference evidence="3" key="1">
    <citation type="journal article" date="2015" name="Proc. Natl. Acad. Sci. U.S.A.">
        <title>Genome sequencing of adzuki bean (Vigna angularis) provides insight into high starch and low fat accumulation and domestication.</title>
        <authorList>
            <person name="Yang K."/>
            <person name="Tian Z."/>
            <person name="Chen C."/>
            <person name="Luo L."/>
            <person name="Zhao B."/>
            <person name="Wang Z."/>
            <person name="Yu L."/>
            <person name="Li Y."/>
            <person name="Sun Y."/>
            <person name="Li W."/>
            <person name="Chen Y."/>
            <person name="Li Y."/>
            <person name="Zhang Y."/>
            <person name="Ai D."/>
            <person name="Zhao J."/>
            <person name="Shang C."/>
            <person name="Ma Y."/>
            <person name="Wu B."/>
            <person name="Wang M."/>
            <person name="Gao L."/>
            <person name="Sun D."/>
            <person name="Zhang P."/>
            <person name="Guo F."/>
            <person name="Wang W."/>
            <person name="Li Y."/>
            <person name="Wang J."/>
            <person name="Varshney R.K."/>
            <person name="Wang J."/>
            <person name="Ling H.Q."/>
            <person name="Wan P."/>
        </authorList>
    </citation>
    <scope>NUCLEOTIDE SEQUENCE</scope>
    <source>
        <strain evidence="3">cv. Jingnong 6</strain>
    </source>
</reference>
<protein>
    <submittedName>
        <fullName evidence="2">Uncharacterized protein</fullName>
    </submittedName>
</protein>
<proteinExistence type="predicted"/>
<accession>A0A0L9VK53</accession>
<dbReference type="AlphaFoldDB" id="A0A0L9VK53"/>
<evidence type="ECO:0000313" key="2">
    <source>
        <dbReference type="EMBL" id="KOM55368.1"/>
    </source>
</evidence>
<dbReference type="Gramene" id="KOM55368">
    <property type="protein sequence ID" value="KOM55368"/>
    <property type="gene ID" value="LR48_Vigan10g126000"/>
</dbReference>
<dbReference type="Proteomes" id="UP000053144">
    <property type="component" value="Chromosome 10"/>
</dbReference>
<gene>
    <name evidence="2" type="ORF">LR48_Vigan10g126000</name>
</gene>
<feature type="region of interest" description="Disordered" evidence="1">
    <location>
        <begin position="82"/>
        <end position="107"/>
    </location>
</feature>
<dbReference type="EMBL" id="CM003380">
    <property type="protein sequence ID" value="KOM55368.1"/>
    <property type="molecule type" value="Genomic_DNA"/>
</dbReference>
<evidence type="ECO:0000313" key="3">
    <source>
        <dbReference type="Proteomes" id="UP000053144"/>
    </source>
</evidence>